<dbReference type="Pfam" id="PF07045">
    <property type="entry name" value="DUF1330"/>
    <property type="match status" value="1"/>
</dbReference>
<dbReference type="AlphaFoldDB" id="A0A4P8YPH6"/>
<gene>
    <name evidence="2" type="ORF">FEM41_19480</name>
</gene>
<sequence length="95" mass="10716">MSAYWIAHVTVYDPEQYRHYMDLAPEAFQAFNARFLARGGEASTLEGQHFVKHVLIEFDDYQSALACYQSDAYQRAKAQRAGVAEAQIVIVEGLA</sequence>
<name>A0A4P8YPH6_9ENTR</name>
<dbReference type="SUPFAM" id="SSF54909">
    <property type="entry name" value="Dimeric alpha+beta barrel"/>
    <property type="match status" value="1"/>
</dbReference>
<organism evidence="2 3">
    <name type="scientific">Jejubacter calystegiae</name>
    <dbReference type="NCBI Taxonomy" id="2579935"/>
    <lineage>
        <taxon>Bacteria</taxon>
        <taxon>Pseudomonadati</taxon>
        <taxon>Pseudomonadota</taxon>
        <taxon>Gammaproteobacteria</taxon>
        <taxon>Enterobacterales</taxon>
        <taxon>Enterobacteriaceae</taxon>
        <taxon>Jejubacter</taxon>
    </lineage>
</organism>
<dbReference type="PANTHER" id="PTHR41521">
    <property type="match status" value="1"/>
</dbReference>
<accession>A0A4P8YPH6</accession>
<reference evidence="2 3" key="1">
    <citation type="submission" date="2019-05" db="EMBL/GenBank/DDBJ databases">
        <title>Complete genome sequence of Izhakiella calystegiae KSNA2, an endophyte isolated from beach morning glory (Calystegia soldanella).</title>
        <authorList>
            <person name="Jiang L."/>
            <person name="Jeong J.C."/>
            <person name="Kim C.Y."/>
            <person name="Kim D.H."/>
            <person name="Kim S.W."/>
            <person name="Lee j."/>
        </authorList>
    </citation>
    <scope>NUCLEOTIDE SEQUENCE [LARGE SCALE GENOMIC DNA]</scope>
    <source>
        <strain evidence="2 3">KSNA2</strain>
    </source>
</reference>
<dbReference type="KEGG" id="izh:FEM41_19480"/>
<dbReference type="RefSeq" id="WP_138097830.1">
    <property type="nucleotide sequence ID" value="NZ_CP040428.1"/>
</dbReference>
<protein>
    <submittedName>
        <fullName evidence="2">DUF1330 domain-containing protein</fullName>
    </submittedName>
</protein>
<evidence type="ECO:0000313" key="2">
    <source>
        <dbReference type="EMBL" id="QCT21674.1"/>
    </source>
</evidence>
<dbReference type="Gene3D" id="3.30.70.100">
    <property type="match status" value="1"/>
</dbReference>
<keyword evidence="3" id="KW-1185">Reference proteome</keyword>
<dbReference type="InterPro" id="IPR011008">
    <property type="entry name" value="Dimeric_a/b-barrel"/>
</dbReference>
<feature type="domain" description="DUF1330" evidence="1">
    <location>
        <begin position="2"/>
        <end position="94"/>
    </location>
</feature>
<dbReference type="PANTHER" id="PTHR41521:SF4">
    <property type="entry name" value="BLR0684 PROTEIN"/>
    <property type="match status" value="1"/>
</dbReference>
<proteinExistence type="predicted"/>
<dbReference type="EMBL" id="CP040428">
    <property type="protein sequence ID" value="QCT21674.1"/>
    <property type="molecule type" value="Genomic_DNA"/>
</dbReference>
<dbReference type="OrthoDB" id="516779at2"/>
<evidence type="ECO:0000259" key="1">
    <source>
        <dbReference type="Pfam" id="PF07045"/>
    </source>
</evidence>
<dbReference type="InterPro" id="IPR010753">
    <property type="entry name" value="DUF1330"/>
</dbReference>
<dbReference type="Proteomes" id="UP000302163">
    <property type="component" value="Chromosome"/>
</dbReference>
<evidence type="ECO:0000313" key="3">
    <source>
        <dbReference type="Proteomes" id="UP000302163"/>
    </source>
</evidence>